<proteinExistence type="predicted"/>
<keyword evidence="1" id="KW-0472">Membrane</keyword>
<dbReference type="AlphaFoldDB" id="A0A427B7K5"/>
<keyword evidence="1" id="KW-1133">Transmembrane helix</keyword>
<feature type="transmembrane region" description="Helical" evidence="1">
    <location>
        <begin position="7"/>
        <end position="26"/>
    </location>
</feature>
<protein>
    <submittedName>
        <fullName evidence="2">Uncharacterized protein</fullName>
    </submittedName>
</protein>
<gene>
    <name evidence="2" type="ORF">B296_00004648</name>
</gene>
<keyword evidence="1" id="KW-0812">Transmembrane</keyword>
<dbReference type="Proteomes" id="UP000287651">
    <property type="component" value="Unassembled WGS sequence"/>
</dbReference>
<comment type="caution">
    <text evidence="2">The sequence shown here is derived from an EMBL/GenBank/DDBJ whole genome shotgun (WGS) entry which is preliminary data.</text>
</comment>
<name>A0A427B7K5_ENSVE</name>
<sequence>MDRTIGWLWFLFHVLLIIFKILLFMLRFFNGFDHEKPPFLAMMFAALGLVVMPIQTFRGSVMNYGKEIAAISVYDCGALTSPWISGFNPLMKVPNNCFPDQSLVYLDSLSNLSPSQVLLSPGGSLCSLNFRLVEISSGSVVDPN</sequence>
<dbReference type="EMBL" id="AMZH03000309">
    <property type="protein sequence ID" value="RRT84416.1"/>
    <property type="molecule type" value="Genomic_DNA"/>
</dbReference>
<evidence type="ECO:0000313" key="3">
    <source>
        <dbReference type="Proteomes" id="UP000287651"/>
    </source>
</evidence>
<evidence type="ECO:0000256" key="1">
    <source>
        <dbReference type="SAM" id="Phobius"/>
    </source>
</evidence>
<accession>A0A427B7K5</accession>
<feature type="transmembrane region" description="Helical" evidence="1">
    <location>
        <begin position="38"/>
        <end position="57"/>
    </location>
</feature>
<organism evidence="2 3">
    <name type="scientific">Ensete ventricosum</name>
    <name type="common">Abyssinian banana</name>
    <name type="synonym">Musa ensete</name>
    <dbReference type="NCBI Taxonomy" id="4639"/>
    <lineage>
        <taxon>Eukaryota</taxon>
        <taxon>Viridiplantae</taxon>
        <taxon>Streptophyta</taxon>
        <taxon>Embryophyta</taxon>
        <taxon>Tracheophyta</taxon>
        <taxon>Spermatophyta</taxon>
        <taxon>Magnoliopsida</taxon>
        <taxon>Liliopsida</taxon>
        <taxon>Zingiberales</taxon>
        <taxon>Musaceae</taxon>
        <taxon>Ensete</taxon>
    </lineage>
</organism>
<reference evidence="2 3" key="1">
    <citation type="journal article" date="2014" name="Agronomy (Basel)">
        <title>A Draft Genome Sequence for Ensete ventricosum, the Drought-Tolerant Tree Against Hunger.</title>
        <authorList>
            <person name="Harrison J."/>
            <person name="Moore K.A."/>
            <person name="Paszkiewicz K."/>
            <person name="Jones T."/>
            <person name="Grant M."/>
            <person name="Ambacheew D."/>
            <person name="Muzemil S."/>
            <person name="Studholme D.J."/>
        </authorList>
    </citation>
    <scope>NUCLEOTIDE SEQUENCE [LARGE SCALE GENOMIC DNA]</scope>
</reference>
<evidence type="ECO:0000313" key="2">
    <source>
        <dbReference type="EMBL" id="RRT84416.1"/>
    </source>
</evidence>